<dbReference type="PATRIC" id="fig|84022.5.peg.3040"/>
<sequence length="203" mass="23766">MREWFLKHAYTTFLVLMLTMIIPASIGYYILCSIILISYIVLWFLVMHKEKVMQCCSGRQYAIEEKIQDLKNNYTEEHVEAVIEKIQEIYTNNGWNKDMFLCLERFYKLEHSFTEFFRLIAFAVITGMISSTVFYLTIEEIQGGSSLVSTIILIGASLQILLAVVCVYYYISIYRPSTKKGINFYIGKCEKQYLEKIINKAKE</sequence>
<dbReference type="AlphaFoldDB" id="A0A0D8ICC7"/>
<reference evidence="1 2" key="1">
    <citation type="submission" date="2014-10" db="EMBL/GenBank/DDBJ databases">
        <title>Genome sequence of Clostridium aceticum DSM 1496.</title>
        <authorList>
            <person name="Poehlein A."/>
            <person name="Schiel-Bengelsdorf B."/>
            <person name="Gottschalk G."/>
            <person name="Duerre P."/>
            <person name="Daniel R."/>
        </authorList>
    </citation>
    <scope>NUCLEOTIDE SEQUENCE [LARGE SCALE GENOMIC DNA]</scope>
    <source>
        <strain evidence="1 2">DSM 1496</strain>
    </source>
</reference>
<keyword evidence="2" id="KW-1185">Reference proteome</keyword>
<organism evidence="1 2">
    <name type="scientific">Clostridium aceticum</name>
    <dbReference type="NCBI Taxonomy" id="84022"/>
    <lineage>
        <taxon>Bacteria</taxon>
        <taxon>Bacillati</taxon>
        <taxon>Bacillota</taxon>
        <taxon>Clostridia</taxon>
        <taxon>Eubacteriales</taxon>
        <taxon>Clostridiaceae</taxon>
        <taxon>Clostridium</taxon>
    </lineage>
</organism>
<dbReference type="EMBL" id="CP009687">
    <property type="protein sequence ID" value="AKL95035.1"/>
    <property type="molecule type" value="Genomic_DNA"/>
</dbReference>
<dbReference type="STRING" id="84022.CACET_c15860"/>
<evidence type="ECO:0000313" key="2">
    <source>
        <dbReference type="Proteomes" id="UP000035704"/>
    </source>
</evidence>
<evidence type="ECO:0000313" key="1">
    <source>
        <dbReference type="EMBL" id="AKL95035.1"/>
    </source>
</evidence>
<name>A0A0D8ICC7_9CLOT</name>
<gene>
    <name evidence="1" type="ORF">CACET_c15860</name>
</gene>
<dbReference type="Proteomes" id="UP000035704">
    <property type="component" value="Chromosome"/>
</dbReference>
<dbReference type="KEGG" id="cace:CACET_c15860"/>
<protein>
    <submittedName>
        <fullName evidence="1">Uncharacterized protein</fullName>
    </submittedName>
</protein>
<accession>A0A0D8ICC7</accession>
<proteinExistence type="predicted"/>
<dbReference type="RefSeq" id="WP_044823779.1">
    <property type="nucleotide sequence ID" value="NZ_CP009687.1"/>
</dbReference>